<evidence type="ECO:0000256" key="12">
    <source>
        <dbReference type="SAM" id="MobiDB-lite"/>
    </source>
</evidence>
<accession>A0AAD1U4L8</accession>
<dbReference type="Proteomes" id="UP001295684">
    <property type="component" value="Unassembled WGS sequence"/>
</dbReference>
<feature type="signal peptide" evidence="13">
    <location>
        <begin position="1"/>
        <end position="31"/>
    </location>
</feature>
<evidence type="ECO:0000256" key="1">
    <source>
        <dbReference type="ARBA" id="ARBA00012513"/>
    </source>
</evidence>
<keyword evidence="13" id="KW-0732">Signal</keyword>
<keyword evidence="3" id="KW-0808">Transferase</keyword>
<evidence type="ECO:0000259" key="14">
    <source>
        <dbReference type="PROSITE" id="PS50011"/>
    </source>
</evidence>
<dbReference type="PROSITE" id="PS00108">
    <property type="entry name" value="PROTEIN_KINASE_ST"/>
    <property type="match status" value="1"/>
</dbReference>
<comment type="caution">
    <text evidence="15">The sequence shown here is derived from an EMBL/GenBank/DDBJ whole genome shotgun (WGS) entry which is preliminary data.</text>
</comment>
<evidence type="ECO:0000256" key="10">
    <source>
        <dbReference type="ARBA" id="ARBA00048977"/>
    </source>
</evidence>
<evidence type="ECO:0000256" key="6">
    <source>
        <dbReference type="ARBA" id="ARBA00022840"/>
    </source>
</evidence>
<dbReference type="InterPro" id="IPR011009">
    <property type="entry name" value="Kinase-like_dom_sf"/>
</dbReference>
<feature type="region of interest" description="Disordered" evidence="12">
    <location>
        <begin position="532"/>
        <end position="555"/>
    </location>
</feature>
<dbReference type="EMBL" id="CAMPGE010002999">
    <property type="protein sequence ID" value="CAI2361818.1"/>
    <property type="molecule type" value="Genomic_DNA"/>
</dbReference>
<keyword evidence="7" id="KW-0652">Protein synthesis inhibitor</keyword>
<name>A0AAD1U4L8_EUPCR</name>
<feature type="compositionally biased region" description="Polar residues" evidence="12">
    <location>
        <begin position="770"/>
        <end position="785"/>
    </location>
</feature>
<feature type="binding site" evidence="11">
    <location>
        <position position="1042"/>
    </location>
    <ligand>
        <name>ATP</name>
        <dbReference type="ChEBI" id="CHEBI:30616"/>
    </ligand>
</feature>
<feature type="chain" id="PRO_5042238982" description="non-specific serine/threonine protein kinase" evidence="13">
    <location>
        <begin position="32"/>
        <end position="1470"/>
    </location>
</feature>
<evidence type="ECO:0000256" key="13">
    <source>
        <dbReference type="SAM" id="SignalP"/>
    </source>
</evidence>
<feature type="compositionally biased region" description="Basic and acidic residues" evidence="12">
    <location>
        <begin position="532"/>
        <end position="554"/>
    </location>
</feature>
<keyword evidence="16" id="KW-1185">Reference proteome</keyword>
<dbReference type="GO" id="GO:0005737">
    <property type="term" value="C:cytoplasm"/>
    <property type="evidence" value="ECO:0007669"/>
    <property type="project" value="TreeGrafter"/>
</dbReference>
<keyword evidence="5" id="KW-0418">Kinase</keyword>
<feature type="compositionally biased region" description="Polar residues" evidence="12">
    <location>
        <begin position="1167"/>
        <end position="1185"/>
    </location>
</feature>
<dbReference type="Gene3D" id="1.10.510.10">
    <property type="entry name" value="Transferase(Phosphotransferase) domain 1"/>
    <property type="match status" value="1"/>
</dbReference>
<keyword evidence="4 11" id="KW-0547">Nucleotide-binding</keyword>
<dbReference type="GO" id="GO:0017148">
    <property type="term" value="P:negative regulation of translation"/>
    <property type="evidence" value="ECO:0007669"/>
    <property type="project" value="UniProtKB-KW"/>
</dbReference>
<gene>
    <name evidence="15" type="ORF">ECRASSUSDP1_LOCUS3131</name>
</gene>
<evidence type="ECO:0000256" key="9">
    <source>
        <dbReference type="ARBA" id="ARBA00048659"/>
    </source>
</evidence>
<evidence type="ECO:0000256" key="3">
    <source>
        <dbReference type="ARBA" id="ARBA00022679"/>
    </source>
</evidence>
<keyword evidence="2" id="KW-0723">Serine/threonine-protein kinase</keyword>
<dbReference type="PANTHER" id="PTHR11042:SF160">
    <property type="entry name" value="EUKARYOTIC TRANSLATION INITIATION FACTOR 2-ALPHA KINASE 1"/>
    <property type="match status" value="1"/>
</dbReference>
<feature type="domain" description="Protein kinase" evidence="14">
    <location>
        <begin position="1012"/>
        <end position="1454"/>
    </location>
</feature>
<feature type="compositionally biased region" description="Basic and acidic residues" evidence="12">
    <location>
        <begin position="1111"/>
        <end position="1129"/>
    </location>
</feature>
<dbReference type="Pfam" id="PF00069">
    <property type="entry name" value="Pkinase"/>
    <property type="match status" value="2"/>
</dbReference>
<evidence type="ECO:0000313" key="16">
    <source>
        <dbReference type="Proteomes" id="UP001295684"/>
    </source>
</evidence>
<comment type="catalytic activity">
    <reaction evidence="10">
        <text>L-seryl-[protein] + ATP = O-phospho-L-seryl-[protein] + ADP + H(+)</text>
        <dbReference type="Rhea" id="RHEA:17989"/>
        <dbReference type="Rhea" id="RHEA-COMP:9863"/>
        <dbReference type="Rhea" id="RHEA-COMP:11604"/>
        <dbReference type="ChEBI" id="CHEBI:15378"/>
        <dbReference type="ChEBI" id="CHEBI:29999"/>
        <dbReference type="ChEBI" id="CHEBI:30616"/>
        <dbReference type="ChEBI" id="CHEBI:83421"/>
        <dbReference type="ChEBI" id="CHEBI:456216"/>
        <dbReference type="EC" id="2.7.11.1"/>
    </reaction>
    <physiologicalReaction direction="left-to-right" evidence="10">
        <dbReference type="Rhea" id="RHEA:17990"/>
    </physiologicalReaction>
</comment>
<comment type="catalytic activity">
    <reaction evidence="9">
        <text>L-threonyl-[protein] + ATP = O-phospho-L-threonyl-[protein] + ADP + H(+)</text>
        <dbReference type="Rhea" id="RHEA:46608"/>
        <dbReference type="Rhea" id="RHEA-COMP:11060"/>
        <dbReference type="Rhea" id="RHEA-COMP:11605"/>
        <dbReference type="ChEBI" id="CHEBI:15378"/>
        <dbReference type="ChEBI" id="CHEBI:30013"/>
        <dbReference type="ChEBI" id="CHEBI:30616"/>
        <dbReference type="ChEBI" id="CHEBI:61977"/>
        <dbReference type="ChEBI" id="CHEBI:456216"/>
        <dbReference type="EC" id="2.7.11.1"/>
    </reaction>
    <physiologicalReaction direction="left-to-right" evidence="9">
        <dbReference type="Rhea" id="RHEA:46609"/>
    </physiologicalReaction>
</comment>
<dbReference type="PANTHER" id="PTHR11042">
    <property type="entry name" value="EUKARYOTIC TRANSLATION INITIATION FACTOR 2-ALPHA KINASE EIF2-ALPHA KINASE -RELATED"/>
    <property type="match status" value="1"/>
</dbReference>
<dbReference type="InterPro" id="IPR050339">
    <property type="entry name" value="CC_SR_Kinase"/>
</dbReference>
<dbReference type="GO" id="GO:0004694">
    <property type="term" value="F:eukaryotic translation initiation factor 2alpha kinase activity"/>
    <property type="evidence" value="ECO:0007669"/>
    <property type="project" value="TreeGrafter"/>
</dbReference>
<evidence type="ECO:0000256" key="2">
    <source>
        <dbReference type="ARBA" id="ARBA00022527"/>
    </source>
</evidence>
<feature type="region of interest" description="Disordered" evidence="12">
    <location>
        <begin position="1111"/>
        <end position="1200"/>
    </location>
</feature>
<dbReference type="GO" id="GO:0005524">
    <property type="term" value="F:ATP binding"/>
    <property type="evidence" value="ECO:0007669"/>
    <property type="project" value="UniProtKB-UniRule"/>
</dbReference>
<dbReference type="SUPFAM" id="SSF56112">
    <property type="entry name" value="Protein kinase-like (PK-like)"/>
    <property type="match status" value="1"/>
</dbReference>
<dbReference type="EC" id="2.7.11.1" evidence="1"/>
<dbReference type="PROSITE" id="PS50011">
    <property type="entry name" value="PROTEIN_KINASE_DOM"/>
    <property type="match status" value="1"/>
</dbReference>
<protein>
    <recommendedName>
        <fullName evidence="1">non-specific serine/threonine protein kinase</fullName>
        <ecNumber evidence="1">2.7.11.1</ecNumber>
    </recommendedName>
</protein>
<evidence type="ECO:0000256" key="7">
    <source>
        <dbReference type="ARBA" id="ARBA00023193"/>
    </source>
</evidence>
<evidence type="ECO:0000256" key="4">
    <source>
        <dbReference type="ARBA" id="ARBA00022741"/>
    </source>
</evidence>
<dbReference type="Gene3D" id="3.30.200.20">
    <property type="entry name" value="Phosphorylase Kinase, domain 1"/>
    <property type="match status" value="1"/>
</dbReference>
<dbReference type="InterPro" id="IPR017441">
    <property type="entry name" value="Protein_kinase_ATP_BS"/>
</dbReference>
<evidence type="ECO:0000256" key="8">
    <source>
        <dbReference type="ARBA" id="ARBA00037982"/>
    </source>
</evidence>
<evidence type="ECO:0000313" key="15">
    <source>
        <dbReference type="EMBL" id="CAI2361818.1"/>
    </source>
</evidence>
<evidence type="ECO:0000256" key="11">
    <source>
        <dbReference type="PROSITE-ProRule" id="PRU10141"/>
    </source>
</evidence>
<comment type="similarity">
    <text evidence="8">Belongs to the protein kinase superfamily. Ser/Thr protein kinase family. GCN2 subfamily.</text>
</comment>
<dbReference type="SMART" id="SM00220">
    <property type="entry name" value="S_TKc"/>
    <property type="match status" value="1"/>
</dbReference>
<keyword evidence="6 11" id="KW-0067">ATP-binding</keyword>
<sequence length="1470" mass="169933">MPFKSSARWALFIASILLIFGLLIEPNPLKCSDNSEHFQGYLPTATFQDQPSVLRGKTLMRNGLQYGCRNSQIIDLDQGSTFHRCNTFQIFLSLNPSGWRVSQIGNQCCEQVLDSRNNHPRRDSSSDYYFSVKGTNCQKEDTEIGFYNDFSFAIAKIAQKIDNFIGHILKILLPMASVRAEESYLSAFQRLSSEELQLEQLDEAEFFSNPYDEFSDYDKRNHVYFGKTAGENQLDHLDQEDLKDFIIWSYHHGKEHLLKDTCDCYPYEVEVDENGILTFLSKNSTGIKMTDEQGKTASLPKIIKRYDIKKLLEESPALIPEIEDLIFTVSVNNDIVAINPQRNDQDKGLAMKENGLRGLRGNTVFLHKKIYNLLGISLEDGYIIYNITHSEVVQIENSDLIPLNYALDGPKNPTIVDDIETDIPTLNTNTTDSHKYTKILELIHKSEGILNWIDEYSNHILVVLFVYCFLIIATCSWCYKYGKKKEEVQVIHHELSQSNASHNQESQLATTYPKVPHSHRLGPKKMLEAKIPEFELEKSRKSNEEEEEKSRKISDVSVFTHNNKTGTLEVHLDDPERKLPPRKSSSPELALEKANTLGFVSRRNRNFPNCSKIEEEAPSHSVSPTGSFKKRRDLFATHKEKHVVEDYYVSNNKVFVKEVQTKTTTLENKPELHKILFKEFNERGAREASKLVSKKTCSFKNKLIPNLDAIEDTEEIDYTDESFAKMKYHNKNVANAIFQRNRSKTYKEDSEYFNISEMDKKFSRNERKANTNNGSTYSNKLNHTPQQEEESKPSEKDVIQALVVSKPIHKSQNIDENIREEPIARVIRSLKKNYTNNEIEERVIVQNSEEIAHEDRLIKDLRNYTPGNAIKSKENPIISNFEEMKTDLIKNSENGKVMEISSSGPNEEDEDSVIFIDQGKSEGSASQIQDTPTPRLYQDTGYLSRITSEDQEEDKDTVKDFISENFTKEEDKCQISLEEKEEFTTEELRIEDFVPRSSPLFKHLECGKTNSFQYLDSIGKGGFGSVVRAMHILDNNIYAIKKIKLHLGIDQDIRDHKVFREVQAMTIVNHVNVVRYYTSWLEIVPKEEQEKERKKMLRRFNGYRKTIRENRFTKARQSTEEIKEIREDSSTPSPYGYRPSSNNDSDSNIEWEDNNSKSEFTPYKDISLSNQNKNGYRMETSQSDGDSIFQKGEDSRGQRSFYDYTPNDEYCSESSESSVSFDSVVDFTSCFKYLEVKKDFVTCNLRIQMEICSGHSLKEYISNRNDKNQDIDRKINFKFFKQITEGIKHVHRQGIIHRDLKPANVFITGDKEIKIGDFGLARAFDKEDTKKLANVFNNQYSTRRISMKKKTFTKSSLSLKVGTPLYLSPEQEDGLFYDEKVDIFSIGLILFELCNKLVTNHQKIQGFQDLRNGYLPEEVEENMKPEAKLLLKLTNTDPSQRPSASDILKCREYKEWRKEVYSEDPLDEFE</sequence>
<proteinExistence type="inferred from homology"/>
<reference evidence="15" key="1">
    <citation type="submission" date="2023-07" db="EMBL/GenBank/DDBJ databases">
        <authorList>
            <consortium name="AG Swart"/>
            <person name="Singh M."/>
            <person name="Singh A."/>
            <person name="Seah K."/>
            <person name="Emmerich C."/>
        </authorList>
    </citation>
    <scope>NUCLEOTIDE SEQUENCE</scope>
    <source>
        <strain evidence="15">DP1</strain>
    </source>
</reference>
<organism evidence="15 16">
    <name type="scientific">Euplotes crassus</name>
    <dbReference type="NCBI Taxonomy" id="5936"/>
    <lineage>
        <taxon>Eukaryota</taxon>
        <taxon>Sar</taxon>
        <taxon>Alveolata</taxon>
        <taxon>Ciliophora</taxon>
        <taxon>Intramacronucleata</taxon>
        <taxon>Spirotrichea</taxon>
        <taxon>Hypotrichia</taxon>
        <taxon>Euplotida</taxon>
        <taxon>Euplotidae</taxon>
        <taxon>Moneuplotes</taxon>
    </lineage>
</organism>
<dbReference type="InterPro" id="IPR008271">
    <property type="entry name" value="Ser/Thr_kinase_AS"/>
</dbReference>
<feature type="region of interest" description="Disordered" evidence="12">
    <location>
        <begin position="763"/>
        <end position="794"/>
    </location>
</feature>
<evidence type="ECO:0000256" key="5">
    <source>
        <dbReference type="ARBA" id="ARBA00022777"/>
    </source>
</evidence>
<dbReference type="GO" id="GO:0005634">
    <property type="term" value="C:nucleus"/>
    <property type="evidence" value="ECO:0007669"/>
    <property type="project" value="TreeGrafter"/>
</dbReference>
<dbReference type="PROSITE" id="PS00107">
    <property type="entry name" value="PROTEIN_KINASE_ATP"/>
    <property type="match status" value="1"/>
</dbReference>
<dbReference type="InterPro" id="IPR000719">
    <property type="entry name" value="Prot_kinase_dom"/>
</dbReference>